<name>A0ABS7EZB6_9PROT</name>
<sequence>MVRAKLAGALFGLALPVALAMPAAARSGLPGPSVPAAPGPAPVSEQTLRAGAFRIADIPVYCGPVPTVVVPRLGDLAQASPRPTQILLHPAFFEQDPLVQFFVYGHQCAHVNGVKAEAQADCAAIRLGLAMGWFTADTLPYLLEELERGVPGWTHSPGPQRVRAILPCAHARPPR</sequence>
<dbReference type="Proteomes" id="UP001519924">
    <property type="component" value="Unassembled WGS sequence"/>
</dbReference>
<evidence type="ECO:0000256" key="1">
    <source>
        <dbReference type="SAM" id="SignalP"/>
    </source>
</evidence>
<protein>
    <submittedName>
        <fullName evidence="2">Uncharacterized protein</fullName>
    </submittedName>
</protein>
<evidence type="ECO:0000313" key="3">
    <source>
        <dbReference type="Proteomes" id="UP001519924"/>
    </source>
</evidence>
<feature type="signal peptide" evidence="1">
    <location>
        <begin position="1"/>
        <end position="20"/>
    </location>
</feature>
<keyword evidence="1" id="KW-0732">Signal</keyword>
<accession>A0ABS7EZB6</accession>
<feature type="chain" id="PRO_5046189914" evidence="1">
    <location>
        <begin position="21"/>
        <end position="175"/>
    </location>
</feature>
<organism evidence="2 3">
    <name type="scientific">Caldovatus aquaticus</name>
    <dbReference type="NCBI Taxonomy" id="2865671"/>
    <lineage>
        <taxon>Bacteria</taxon>
        <taxon>Pseudomonadati</taxon>
        <taxon>Pseudomonadota</taxon>
        <taxon>Alphaproteobacteria</taxon>
        <taxon>Acetobacterales</taxon>
        <taxon>Roseomonadaceae</taxon>
        <taxon>Caldovatus</taxon>
    </lineage>
</organism>
<reference evidence="2 3" key="1">
    <citation type="submission" date="2021-08" db="EMBL/GenBank/DDBJ databases">
        <title>Caldovatus sediminis gen. nov., sp. nov., a moderately thermophilic bacterium isolated from a hot spring.</title>
        <authorList>
            <person name="Hu C.-J."/>
            <person name="Li W.-J."/>
            <person name="Xian W.-D."/>
        </authorList>
    </citation>
    <scope>NUCLEOTIDE SEQUENCE [LARGE SCALE GENOMIC DNA]</scope>
    <source>
        <strain evidence="2 3">SYSU G05006</strain>
    </source>
</reference>
<dbReference type="EMBL" id="JAHZUY010000006">
    <property type="protein sequence ID" value="MBW8268707.1"/>
    <property type="molecule type" value="Genomic_DNA"/>
</dbReference>
<evidence type="ECO:0000313" key="2">
    <source>
        <dbReference type="EMBL" id="MBW8268707.1"/>
    </source>
</evidence>
<keyword evidence="3" id="KW-1185">Reference proteome</keyword>
<comment type="caution">
    <text evidence="2">The sequence shown here is derived from an EMBL/GenBank/DDBJ whole genome shotgun (WGS) entry which is preliminary data.</text>
</comment>
<proteinExistence type="predicted"/>
<gene>
    <name evidence="2" type="ORF">K1J50_04340</name>
</gene>
<dbReference type="RefSeq" id="WP_220116214.1">
    <property type="nucleotide sequence ID" value="NZ_JAHZUY010000006.1"/>
</dbReference>